<feature type="transmembrane region" description="Helical" evidence="8">
    <location>
        <begin position="54"/>
        <end position="80"/>
    </location>
</feature>
<evidence type="ECO:0000256" key="5">
    <source>
        <dbReference type="ARBA" id="ARBA00023136"/>
    </source>
</evidence>
<dbReference type="PANTHER" id="PTHR21143:SF133">
    <property type="entry name" value="GUSTATORY AND PHEROMONE RECEPTOR 32A-RELATED"/>
    <property type="match status" value="1"/>
</dbReference>
<reference evidence="9" key="2">
    <citation type="submission" date="2020-05" db="UniProtKB">
        <authorList>
            <consortium name="EnsemblMetazoa"/>
        </authorList>
    </citation>
    <scope>IDENTIFICATION</scope>
    <source>
        <strain evidence="9">WRAIR2</strain>
    </source>
</reference>
<evidence type="ECO:0000256" key="4">
    <source>
        <dbReference type="ARBA" id="ARBA00022989"/>
    </source>
</evidence>
<feature type="transmembrane region" description="Helical" evidence="8">
    <location>
        <begin position="344"/>
        <end position="364"/>
    </location>
</feature>
<feature type="transmembrane region" description="Helical" evidence="8">
    <location>
        <begin position="24"/>
        <end position="48"/>
    </location>
</feature>
<evidence type="ECO:0000256" key="8">
    <source>
        <dbReference type="RuleBase" id="RU363108"/>
    </source>
</evidence>
<organism evidence="9 10">
    <name type="scientific">Anopheles dirus</name>
    <dbReference type="NCBI Taxonomy" id="7168"/>
    <lineage>
        <taxon>Eukaryota</taxon>
        <taxon>Metazoa</taxon>
        <taxon>Ecdysozoa</taxon>
        <taxon>Arthropoda</taxon>
        <taxon>Hexapoda</taxon>
        <taxon>Insecta</taxon>
        <taxon>Pterygota</taxon>
        <taxon>Neoptera</taxon>
        <taxon>Endopterygota</taxon>
        <taxon>Diptera</taxon>
        <taxon>Nematocera</taxon>
        <taxon>Culicoidea</taxon>
        <taxon>Culicidae</taxon>
        <taxon>Anophelinae</taxon>
        <taxon>Anopheles</taxon>
    </lineage>
</organism>
<feature type="transmembrane region" description="Helical" evidence="8">
    <location>
        <begin position="232"/>
        <end position="251"/>
    </location>
</feature>
<evidence type="ECO:0000256" key="2">
    <source>
        <dbReference type="ARBA" id="ARBA00022475"/>
    </source>
</evidence>
<evidence type="ECO:0000256" key="7">
    <source>
        <dbReference type="ARBA" id="ARBA00023224"/>
    </source>
</evidence>
<proteinExistence type="inferred from homology"/>
<dbReference type="Proteomes" id="UP000075884">
    <property type="component" value="Unassembled WGS sequence"/>
</dbReference>
<comment type="similarity">
    <text evidence="8">Belongs to the insect chemoreceptor superfamily. Gustatory receptor (GR) family.</text>
</comment>
<comment type="function">
    <text evidence="8">Gustatory receptor which mediates acceptance or avoidance behavior, depending on its substrates.</text>
</comment>
<evidence type="ECO:0000256" key="3">
    <source>
        <dbReference type="ARBA" id="ARBA00022692"/>
    </source>
</evidence>
<keyword evidence="4 8" id="KW-1133">Transmembrane helix</keyword>
<protein>
    <recommendedName>
        <fullName evidence="8">Gustatory receptor</fullName>
    </recommendedName>
</protein>
<dbReference type="STRING" id="7168.A0A182MYX2"/>
<dbReference type="InterPro" id="IPR013604">
    <property type="entry name" value="7TM_chemorcpt"/>
</dbReference>
<evidence type="ECO:0000313" key="10">
    <source>
        <dbReference type="Proteomes" id="UP000075884"/>
    </source>
</evidence>
<keyword evidence="5 8" id="KW-0472">Membrane</keyword>
<dbReference type="GO" id="GO:0005886">
    <property type="term" value="C:plasma membrane"/>
    <property type="evidence" value="ECO:0007669"/>
    <property type="project" value="UniProtKB-SubCell"/>
</dbReference>
<feature type="transmembrane region" description="Helical" evidence="8">
    <location>
        <begin position="151"/>
        <end position="170"/>
    </location>
</feature>
<dbReference type="GO" id="GO:0030425">
    <property type="term" value="C:dendrite"/>
    <property type="evidence" value="ECO:0007669"/>
    <property type="project" value="TreeGrafter"/>
</dbReference>
<name>A0A182MYX2_9DIPT</name>
<evidence type="ECO:0000256" key="6">
    <source>
        <dbReference type="ARBA" id="ARBA00023170"/>
    </source>
</evidence>
<dbReference type="Pfam" id="PF08395">
    <property type="entry name" value="7tm_7"/>
    <property type="match status" value="1"/>
</dbReference>
<dbReference type="GO" id="GO:0007635">
    <property type="term" value="P:chemosensory behavior"/>
    <property type="evidence" value="ECO:0007669"/>
    <property type="project" value="TreeGrafter"/>
</dbReference>
<dbReference type="EnsemblMetazoa" id="ADIR000577-RA">
    <property type="protein sequence ID" value="ADIR000577-PA"/>
    <property type="gene ID" value="ADIR000577"/>
</dbReference>
<dbReference type="PANTHER" id="PTHR21143">
    <property type="entry name" value="INVERTEBRATE GUSTATORY RECEPTOR"/>
    <property type="match status" value="1"/>
</dbReference>
<accession>A0A182MYX2</accession>
<dbReference type="GO" id="GO:0030424">
    <property type="term" value="C:axon"/>
    <property type="evidence" value="ECO:0007669"/>
    <property type="project" value="TreeGrafter"/>
</dbReference>
<dbReference type="GO" id="GO:0008049">
    <property type="term" value="P:male courtship behavior"/>
    <property type="evidence" value="ECO:0007669"/>
    <property type="project" value="TreeGrafter"/>
</dbReference>
<keyword evidence="2 8" id="KW-1003">Cell membrane</keyword>
<keyword evidence="6 8" id="KW-0675">Receptor</keyword>
<dbReference type="GO" id="GO:0043025">
    <property type="term" value="C:neuronal cell body"/>
    <property type="evidence" value="ECO:0007669"/>
    <property type="project" value="TreeGrafter"/>
</dbReference>
<sequence>MVLLGVIPFRLSVPTLKLEVKPVLLCYCCIVAIAGPTVRVGIYVSVYFTDYSQFSVMLITAIIMEIGDFILLVIPPCYFLSCRTKVQHLFELMLKLHYSPLVRKSFPLRTWFRKCCTFNLIYECCYAAIVVCNVFALGGMHTKRGVAMAPWLILSLLTKASVLLVMYGSLQYLKIAVKKFNALFAADNNTTTVPLHSEALRKMHYGPHGLMELYEHLWNASKAMNGLFGVPLLSYLFMAFIHTTIIYYVMISNVIAQLSTVPMSVIVVVALQFVWVTMDLIWLMKIIETCGKTRDESRKTQKLLLRLNLTPMDHKLKQSIEVFALQTMHQPLEFTACRMFTLDYTVLFSIAASVTNYLIILIQFEMAIEQ</sequence>
<keyword evidence="7 8" id="KW-0807">Transducer</keyword>
<dbReference type="GO" id="GO:0050909">
    <property type="term" value="P:sensory perception of taste"/>
    <property type="evidence" value="ECO:0007669"/>
    <property type="project" value="InterPro"/>
</dbReference>
<evidence type="ECO:0000256" key="1">
    <source>
        <dbReference type="ARBA" id="ARBA00004651"/>
    </source>
</evidence>
<comment type="subcellular location">
    <subcellularLocation>
        <location evidence="1 8">Cell membrane</location>
        <topology evidence="1 8">Multi-pass membrane protein</topology>
    </subcellularLocation>
</comment>
<feature type="transmembrane region" description="Helical" evidence="8">
    <location>
        <begin position="120"/>
        <end position="139"/>
    </location>
</feature>
<dbReference type="GO" id="GO:0007165">
    <property type="term" value="P:signal transduction"/>
    <property type="evidence" value="ECO:0007669"/>
    <property type="project" value="UniProtKB-KW"/>
</dbReference>
<reference evidence="10" key="1">
    <citation type="submission" date="2013-03" db="EMBL/GenBank/DDBJ databases">
        <title>The Genome Sequence of Anopheles dirus WRAIR2.</title>
        <authorList>
            <consortium name="The Broad Institute Genomics Platform"/>
            <person name="Neafsey D.E."/>
            <person name="Walton C."/>
            <person name="Walker B."/>
            <person name="Young S.K."/>
            <person name="Zeng Q."/>
            <person name="Gargeya S."/>
            <person name="Fitzgerald M."/>
            <person name="Haas B."/>
            <person name="Abouelleil A."/>
            <person name="Allen A.W."/>
            <person name="Alvarado L."/>
            <person name="Arachchi H.M."/>
            <person name="Berlin A.M."/>
            <person name="Chapman S.B."/>
            <person name="Gainer-Dewar J."/>
            <person name="Goldberg J."/>
            <person name="Griggs A."/>
            <person name="Gujja S."/>
            <person name="Hansen M."/>
            <person name="Howarth C."/>
            <person name="Imamovic A."/>
            <person name="Ireland A."/>
            <person name="Larimer J."/>
            <person name="McCowan C."/>
            <person name="Murphy C."/>
            <person name="Pearson M."/>
            <person name="Poon T.W."/>
            <person name="Priest M."/>
            <person name="Roberts A."/>
            <person name="Saif S."/>
            <person name="Shea T."/>
            <person name="Sisk P."/>
            <person name="Sykes S."/>
            <person name="Wortman J."/>
            <person name="Nusbaum C."/>
            <person name="Birren B."/>
        </authorList>
    </citation>
    <scope>NUCLEOTIDE SEQUENCE [LARGE SCALE GENOMIC DNA]</scope>
    <source>
        <strain evidence="10">WRAIR2</strain>
    </source>
</reference>
<feature type="transmembrane region" description="Helical" evidence="8">
    <location>
        <begin position="263"/>
        <end position="284"/>
    </location>
</feature>
<keyword evidence="10" id="KW-1185">Reference proteome</keyword>
<dbReference type="VEuPathDB" id="VectorBase:ADIR000577"/>
<keyword evidence="3 8" id="KW-0812">Transmembrane</keyword>
<evidence type="ECO:0000313" key="9">
    <source>
        <dbReference type="EnsemblMetazoa" id="ADIR000577-PA"/>
    </source>
</evidence>
<dbReference type="AlphaFoldDB" id="A0A182MYX2"/>